<comment type="subunit">
    <text evidence="2">Homodimer.</text>
</comment>
<comment type="subcellular location">
    <subcellularLocation>
        <location evidence="2">Cell outer membrane</location>
    </subcellularLocation>
</comment>
<dbReference type="PANTHER" id="PTHR10612">
    <property type="entry name" value="APOLIPOPROTEIN D"/>
    <property type="match status" value="1"/>
</dbReference>
<dbReference type="Gene3D" id="2.40.128.20">
    <property type="match status" value="1"/>
</dbReference>
<evidence type="ECO:0000256" key="1">
    <source>
        <dbReference type="ARBA" id="ARBA00006889"/>
    </source>
</evidence>
<dbReference type="PIRSF" id="PIRSF036893">
    <property type="entry name" value="Lipocalin_ApoD"/>
    <property type="match status" value="1"/>
</dbReference>
<dbReference type="GO" id="GO:0008289">
    <property type="term" value="F:lipid binding"/>
    <property type="evidence" value="ECO:0007669"/>
    <property type="project" value="UniProtKB-UniRule"/>
</dbReference>
<reference evidence="4 5" key="1">
    <citation type="submission" date="2015-04" db="EMBL/GenBank/DDBJ databases">
        <title>Complete Sequence for the Genome of the Thioalkalivibrio versutus D301.</title>
        <authorList>
            <person name="Mu T."/>
            <person name="Zhou J."/>
            <person name="Xu X."/>
        </authorList>
    </citation>
    <scope>NUCLEOTIDE SEQUENCE [LARGE SCALE GENOMIC DNA]</scope>
    <source>
        <strain evidence="4 5">D301</strain>
    </source>
</reference>
<gene>
    <name evidence="4" type="ORF">TVD_09545</name>
</gene>
<dbReference type="Proteomes" id="UP000064201">
    <property type="component" value="Chromosome"/>
</dbReference>
<dbReference type="STRING" id="106634.TVD_09545"/>
<feature type="domain" description="Lipocalin/cytosolic fatty-acid binding" evidence="3">
    <location>
        <begin position="33"/>
        <end position="173"/>
    </location>
</feature>
<dbReference type="InterPro" id="IPR022271">
    <property type="entry name" value="Lipocalin_ApoD"/>
</dbReference>
<protein>
    <recommendedName>
        <fullName evidence="2">Outer membrane lipoprotein Blc</fullName>
    </recommendedName>
</protein>
<dbReference type="PANTHER" id="PTHR10612:SF34">
    <property type="entry name" value="APOLIPOPROTEIN D"/>
    <property type="match status" value="1"/>
</dbReference>
<dbReference type="InterPro" id="IPR022272">
    <property type="entry name" value="Lipocalin_CS"/>
</dbReference>
<evidence type="ECO:0000313" key="4">
    <source>
        <dbReference type="EMBL" id="AKJ95586.1"/>
    </source>
</evidence>
<comment type="similarity">
    <text evidence="1 2">Belongs to the calycin superfamily. Lipocalin family.</text>
</comment>
<keyword evidence="5" id="KW-1185">Reference proteome</keyword>
<sequence length="177" mass="20505">MTRSMTALFAGLVLGILMTGCSSPQKMPTVDHVDLDRYMGDWYVIANIPTFLERDAYNALEQYALNDDGTIATTFSFNKGGFDGPRREYNPTGFVQSEDNAEWGMRFLWPFKAEFLIIYLDEAYSQTVIGRSKRDYVWIMAREPEMPEDDYQAILAYLDELGYDTDEIQRVPQRWDD</sequence>
<dbReference type="Pfam" id="PF08212">
    <property type="entry name" value="Lipocalin_2"/>
    <property type="match status" value="1"/>
</dbReference>
<keyword evidence="2" id="KW-0472">Membrane</keyword>
<keyword evidence="2" id="KW-0446">Lipid-binding</keyword>
<organism evidence="4 5">
    <name type="scientific">Thioalkalivibrio versutus</name>
    <dbReference type="NCBI Taxonomy" id="106634"/>
    <lineage>
        <taxon>Bacteria</taxon>
        <taxon>Pseudomonadati</taxon>
        <taxon>Pseudomonadota</taxon>
        <taxon>Gammaproteobacteria</taxon>
        <taxon>Chromatiales</taxon>
        <taxon>Ectothiorhodospiraceae</taxon>
        <taxon>Thioalkalivibrio</taxon>
    </lineage>
</organism>
<dbReference type="InterPro" id="IPR047202">
    <property type="entry name" value="Lipocalin_Blc-like_dom"/>
</dbReference>
<keyword evidence="2" id="KW-0449">Lipoprotein</keyword>
<name>A0A0G3G9U8_9GAMM</name>
<dbReference type="SUPFAM" id="SSF50814">
    <property type="entry name" value="Lipocalins"/>
    <property type="match status" value="1"/>
</dbReference>
<dbReference type="InterPro" id="IPR012674">
    <property type="entry name" value="Calycin"/>
</dbReference>
<dbReference type="OrthoDB" id="9793905at2"/>
<proteinExistence type="inferred from homology"/>
<dbReference type="PROSITE" id="PS00213">
    <property type="entry name" value="LIPOCALIN"/>
    <property type="match status" value="1"/>
</dbReference>
<dbReference type="InterPro" id="IPR000566">
    <property type="entry name" value="Lipocln_cytosolic_FA-bd_dom"/>
</dbReference>
<dbReference type="GO" id="GO:0009279">
    <property type="term" value="C:cell outer membrane"/>
    <property type="evidence" value="ECO:0007669"/>
    <property type="project" value="UniProtKB-SubCell"/>
</dbReference>
<dbReference type="CDD" id="cd19438">
    <property type="entry name" value="lipocalin_Blc-like"/>
    <property type="match status" value="1"/>
</dbReference>
<keyword evidence="2" id="KW-0998">Cell outer membrane</keyword>
<dbReference type="KEGG" id="tvr:TVD_09545"/>
<dbReference type="PATRIC" id="fig|106634.4.peg.1955"/>
<dbReference type="PROSITE" id="PS51257">
    <property type="entry name" value="PROKAR_LIPOPROTEIN"/>
    <property type="match status" value="1"/>
</dbReference>
<dbReference type="AlphaFoldDB" id="A0A0G3G9U8"/>
<evidence type="ECO:0000256" key="2">
    <source>
        <dbReference type="PIRNR" id="PIRNR036893"/>
    </source>
</evidence>
<evidence type="ECO:0000259" key="3">
    <source>
        <dbReference type="Pfam" id="PF08212"/>
    </source>
</evidence>
<comment type="function">
    <text evidence="2">Involved in the storage or transport of lipids necessary for membrane maintenance under stressful conditions. Displays a binding preference for lysophospholipids.</text>
</comment>
<dbReference type="EMBL" id="CP011367">
    <property type="protein sequence ID" value="AKJ95586.1"/>
    <property type="molecule type" value="Genomic_DNA"/>
</dbReference>
<dbReference type="RefSeq" id="WP_019567939.1">
    <property type="nucleotide sequence ID" value="NZ_CP011367.1"/>
</dbReference>
<evidence type="ECO:0000313" key="5">
    <source>
        <dbReference type="Proteomes" id="UP000064201"/>
    </source>
</evidence>
<dbReference type="GO" id="GO:0006950">
    <property type="term" value="P:response to stress"/>
    <property type="evidence" value="ECO:0007669"/>
    <property type="project" value="UniProtKB-ARBA"/>
</dbReference>
<accession>A0A0G3G9U8</accession>